<dbReference type="Pfam" id="PF26078">
    <property type="entry name" value="Baseplate_J_M"/>
    <property type="match status" value="1"/>
</dbReference>
<dbReference type="PIRSF" id="PIRSF020481">
    <property type="entry name" value="BAP"/>
    <property type="match status" value="1"/>
</dbReference>
<reference evidence="3 4" key="1">
    <citation type="submission" date="2016-01" db="EMBL/GenBank/DDBJ databases">
        <title>Complete genome and mega plasmid sequence of Sphingomonas panacis DCY99 elicits systemic resistance in rice to Xanthomonas oryzae.</title>
        <authorList>
            <person name="Kim Y.J."/>
            <person name="Yang D.C."/>
            <person name="Sing P."/>
        </authorList>
    </citation>
    <scope>NUCLEOTIDE SEQUENCE [LARGE SCALE GENOMIC DNA]</scope>
    <source>
        <strain evidence="3 4">DCY99</strain>
    </source>
</reference>
<dbReference type="EMBL" id="CP014168">
    <property type="protein sequence ID" value="AOH86568.1"/>
    <property type="molecule type" value="Genomic_DNA"/>
</dbReference>
<gene>
    <name evidence="3" type="ORF">AWL63_06175</name>
</gene>
<dbReference type="InterPro" id="IPR058530">
    <property type="entry name" value="Baseplate_J-like_C"/>
</dbReference>
<feature type="domain" description="Baseplate J-like C-terminal" evidence="2">
    <location>
        <begin position="219"/>
        <end position="298"/>
    </location>
</feature>
<dbReference type="KEGG" id="span:AWL63_06175"/>
<feature type="domain" description="Baseplate J-like central" evidence="1">
    <location>
        <begin position="137"/>
        <end position="211"/>
    </location>
</feature>
<dbReference type="PANTHER" id="PTHR35862:SF1">
    <property type="entry name" value="FELS-2 PROPHAGE PROTEIN"/>
    <property type="match status" value="1"/>
</dbReference>
<protein>
    <submittedName>
        <fullName evidence="3">Baseplate assembly protein</fullName>
    </submittedName>
</protein>
<accession>A0A1B3ZGK5</accession>
<evidence type="ECO:0000259" key="2">
    <source>
        <dbReference type="Pfam" id="PF26079"/>
    </source>
</evidence>
<dbReference type="InterPro" id="IPR014507">
    <property type="entry name" value="Baseplate_assembly_J_pred"/>
</dbReference>
<evidence type="ECO:0000313" key="4">
    <source>
        <dbReference type="Proteomes" id="UP000094256"/>
    </source>
</evidence>
<dbReference type="OrthoDB" id="9793802at2"/>
<evidence type="ECO:0000313" key="3">
    <source>
        <dbReference type="EMBL" id="AOH86568.1"/>
    </source>
</evidence>
<dbReference type="Proteomes" id="UP000094256">
    <property type="component" value="Chromosome"/>
</dbReference>
<evidence type="ECO:0000259" key="1">
    <source>
        <dbReference type="Pfam" id="PF26078"/>
    </source>
</evidence>
<dbReference type="RefSeq" id="WP_069207089.1">
    <property type="nucleotide sequence ID" value="NZ_CP014168.1"/>
</dbReference>
<dbReference type="STRING" id="1560345.AWL63_06175"/>
<keyword evidence="4" id="KW-1185">Reference proteome</keyword>
<dbReference type="AlphaFoldDB" id="A0A1B3ZGK5"/>
<dbReference type="PANTHER" id="PTHR35862">
    <property type="entry name" value="FELS-2 PROPHAGE PROTEIN"/>
    <property type="match status" value="1"/>
</dbReference>
<sequence>MADLSSPSSSVDLSRLPAPTVVEQLDYETVYAELLAYVQSPGVLPSFDATVDSDPAVKILQVFAWRELIIRQRFNDRARQTMVAYATGSNLDQLGALFGVTRLVVDAGDPTNGFPVVMESDDDLRERIVLSPESQSVAGPESAYIFHARSVDGTIRDASASSPAPGEVVVSILSRNGDGTASPEQIAAVGAKLATIETNKLRPLTDFVTVASAEIVTYYIDADLTLLAGPDQTVVLAAAQASIAAWVDAGGKLGVDAVRAAITAALMVAGVQNLRLNQPPADVVVDKTQTAHCAGIAVRVSGVGA</sequence>
<dbReference type="Pfam" id="PF26079">
    <property type="entry name" value="Baseplate_J_C"/>
    <property type="match status" value="1"/>
</dbReference>
<proteinExistence type="predicted"/>
<organism evidence="3 4">
    <name type="scientific">Sphingomonas panacis</name>
    <dbReference type="NCBI Taxonomy" id="1560345"/>
    <lineage>
        <taxon>Bacteria</taxon>
        <taxon>Pseudomonadati</taxon>
        <taxon>Pseudomonadota</taxon>
        <taxon>Alphaproteobacteria</taxon>
        <taxon>Sphingomonadales</taxon>
        <taxon>Sphingomonadaceae</taxon>
        <taxon>Sphingomonas</taxon>
    </lineage>
</organism>
<dbReference type="InterPro" id="IPR058531">
    <property type="entry name" value="Baseplate_J_M"/>
</dbReference>
<dbReference type="InterPro" id="IPR052726">
    <property type="entry name" value="Phage_Baseplate_Hub"/>
</dbReference>
<name>A0A1B3ZGK5_9SPHN</name>